<comment type="caution">
    <text evidence="2">The sequence shown here is derived from an EMBL/GenBank/DDBJ whole genome shotgun (WGS) entry which is preliminary data.</text>
</comment>
<sequence length="392" mass="45289">MAGNASAVVGDMNLAADLSSPGHYDGPATLATLPTELVLKAMESMTPKDLSNFAVANKRLFVLRLPELETMLFFYTANDLDFLPRRMLHARTIVFNPERENGSKINFLHTSVAFNDGKLICPERFEFGMADILALWKLVKVIDWWVDIYPSLRWRDHPEDRRCLRASEEARLRKAVARWWLFSHYFHGIHWRDCNAPKKWQDDHRLHHLRILPTHEICELEDLWGVMYDTTSKDLCSSPERVRDGNWSGVELVPWGLDEGRHSDIVNTYLKLDPEQLQYFLRLYHRRKKTDIIRAVSSSVRKFTLDRETLSLSISTVLQERMMLKPHGIYDIPRIGIIDDDRVSDKECELWTGDASSNGKAPLTQQQISAFPAEVTKRMAYGDDGSETTRPF</sequence>
<dbReference type="PROSITE" id="PS50181">
    <property type="entry name" value="FBOX"/>
    <property type="match status" value="1"/>
</dbReference>
<accession>A0AAI8VUK7</accession>
<reference evidence="2" key="1">
    <citation type="submission" date="2023-10" db="EMBL/GenBank/DDBJ databases">
        <authorList>
            <person name="Hackl T."/>
        </authorList>
    </citation>
    <scope>NUCLEOTIDE SEQUENCE</scope>
</reference>
<proteinExistence type="predicted"/>
<dbReference type="InterPro" id="IPR001810">
    <property type="entry name" value="F-box_dom"/>
</dbReference>
<gene>
    <name evidence="2" type="ORF">KHLLAP_LOCUS11176</name>
</gene>
<dbReference type="EMBL" id="CAUWAG010000018">
    <property type="protein sequence ID" value="CAJ2510708.1"/>
    <property type="molecule type" value="Genomic_DNA"/>
</dbReference>
<name>A0AAI8VUK7_9PEZI</name>
<organism evidence="2 3">
    <name type="scientific">Anthostomella pinea</name>
    <dbReference type="NCBI Taxonomy" id="933095"/>
    <lineage>
        <taxon>Eukaryota</taxon>
        <taxon>Fungi</taxon>
        <taxon>Dikarya</taxon>
        <taxon>Ascomycota</taxon>
        <taxon>Pezizomycotina</taxon>
        <taxon>Sordariomycetes</taxon>
        <taxon>Xylariomycetidae</taxon>
        <taxon>Xylariales</taxon>
        <taxon>Xylariaceae</taxon>
        <taxon>Anthostomella</taxon>
    </lineage>
</organism>
<keyword evidence="3" id="KW-1185">Reference proteome</keyword>
<protein>
    <submittedName>
        <fullName evidence="2">Uu.00g063330.m01.CDS01</fullName>
    </submittedName>
</protein>
<dbReference type="AlphaFoldDB" id="A0AAI8VUK7"/>
<evidence type="ECO:0000313" key="3">
    <source>
        <dbReference type="Proteomes" id="UP001295740"/>
    </source>
</evidence>
<feature type="domain" description="F-box" evidence="1">
    <location>
        <begin position="27"/>
        <end position="60"/>
    </location>
</feature>
<dbReference type="Proteomes" id="UP001295740">
    <property type="component" value="Unassembled WGS sequence"/>
</dbReference>
<evidence type="ECO:0000259" key="1">
    <source>
        <dbReference type="PROSITE" id="PS50181"/>
    </source>
</evidence>
<evidence type="ECO:0000313" key="2">
    <source>
        <dbReference type="EMBL" id="CAJ2510708.1"/>
    </source>
</evidence>